<evidence type="ECO:0000256" key="4">
    <source>
        <dbReference type="SAM" id="Phobius"/>
    </source>
</evidence>
<organism evidence="6 7">
    <name type="scientific">Ureibacillus galli</name>
    <dbReference type="NCBI Taxonomy" id="2762222"/>
    <lineage>
        <taxon>Bacteria</taxon>
        <taxon>Bacillati</taxon>
        <taxon>Bacillota</taxon>
        <taxon>Bacilli</taxon>
        <taxon>Bacillales</taxon>
        <taxon>Caryophanaceae</taxon>
        <taxon>Ureibacillus</taxon>
    </lineage>
</organism>
<dbReference type="PANTHER" id="PTHR45663:SF11">
    <property type="entry name" value="GEO12009P1"/>
    <property type="match status" value="1"/>
</dbReference>
<dbReference type="EMBL" id="JACSQA010000020">
    <property type="protein sequence ID" value="MBD8027579.1"/>
    <property type="molecule type" value="Genomic_DNA"/>
</dbReference>
<reference evidence="6 7" key="1">
    <citation type="submission" date="2020-08" db="EMBL/GenBank/DDBJ databases">
        <title>A Genomic Blueprint of the Chicken Gut Microbiome.</title>
        <authorList>
            <person name="Gilroy R."/>
            <person name="Ravi A."/>
            <person name="Getino M."/>
            <person name="Pursley I."/>
            <person name="Horton D.L."/>
            <person name="Alikhan N.-F."/>
            <person name="Baker D."/>
            <person name="Gharbi K."/>
            <person name="Hall N."/>
            <person name="Watson M."/>
            <person name="Adriaenssens E.M."/>
            <person name="Foster-Nyarko E."/>
            <person name="Jarju S."/>
            <person name="Secka A."/>
            <person name="Antonio M."/>
            <person name="Oren A."/>
            <person name="Chaudhuri R."/>
            <person name="La Ragione R.M."/>
            <person name="Hildebrand F."/>
            <person name="Pallen M.J."/>
        </authorList>
    </citation>
    <scope>NUCLEOTIDE SEQUENCE [LARGE SCALE GENOMIC DNA]</scope>
    <source>
        <strain evidence="6 7">Re31</strain>
    </source>
</reference>
<evidence type="ECO:0000256" key="2">
    <source>
        <dbReference type="ARBA" id="ARBA00023157"/>
    </source>
</evidence>
<keyword evidence="4" id="KW-0812">Transmembrane</keyword>
<dbReference type="PANTHER" id="PTHR45663">
    <property type="entry name" value="GEO12009P1"/>
    <property type="match status" value="1"/>
</dbReference>
<dbReference type="Proteomes" id="UP000640930">
    <property type="component" value="Unassembled WGS sequence"/>
</dbReference>
<dbReference type="CDD" id="cd02947">
    <property type="entry name" value="TRX_family"/>
    <property type="match status" value="1"/>
</dbReference>
<evidence type="ECO:0000259" key="5">
    <source>
        <dbReference type="PROSITE" id="PS51352"/>
    </source>
</evidence>
<keyword evidence="4" id="KW-1133">Transmembrane helix</keyword>
<sequence>MKKLGIIGAIVVVLFAAIIILTNLANEDKLKDNPYDKENLNQSTIDLLSDENYQNIILPDALEEKIASGEPVVAYMFSPECPHCQKMTPALMPIAKELGIQIDQYNILEYDQGWTDYQIKATPTLIYFKDGKEVSRIVGDYSKDTKVIYDFLEQVK</sequence>
<comment type="caution">
    <text evidence="6">The sequence shown here is derived from an EMBL/GenBank/DDBJ whole genome shotgun (WGS) entry which is preliminary data.</text>
</comment>
<evidence type="ECO:0000313" key="6">
    <source>
        <dbReference type="EMBL" id="MBD8027579.1"/>
    </source>
</evidence>
<gene>
    <name evidence="6" type="ORF">H9636_13030</name>
</gene>
<dbReference type="InterPro" id="IPR013766">
    <property type="entry name" value="Thioredoxin_domain"/>
</dbReference>
<dbReference type="RefSeq" id="WP_191707995.1">
    <property type="nucleotide sequence ID" value="NZ_JACSQA010000020.1"/>
</dbReference>
<dbReference type="PROSITE" id="PS51352">
    <property type="entry name" value="THIOREDOXIN_2"/>
    <property type="match status" value="1"/>
</dbReference>
<keyword evidence="2" id="KW-1015">Disulfide bond</keyword>
<feature type="transmembrane region" description="Helical" evidence="4">
    <location>
        <begin position="6"/>
        <end position="25"/>
    </location>
</feature>
<name>A0ABR8XEA2_9BACL</name>
<keyword evidence="3" id="KW-0676">Redox-active center</keyword>
<proteinExistence type="inferred from homology"/>
<keyword evidence="7" id="KW-1185">Reference proteome</keyword>
<dbReference type="SUPFAM" id="SSF52833">
    <property type="entry name" value="Thioredoxin-like"/>
    <property type="match status" value="1"/>
</dbReference>
<protein>
    <submittedName>
        <fullName evidence="6">Thioredoxin family protein</fullName>
    </submittedName>
</protein>
<evidence type="ECO:0000256" key="3">
    <source>
        <dbReference type="ARBA" id="ARBA00023284"/>
    </source>
</evidence>
<evidence type="ECO:0000313" key="7">
    <source>
        <dbReference type="Proteomes" id="UP000640930"/>
    </source>
</evidence>
<accession>A0ABR8XEA2</accession>
<dbReference type="Gene3D" id="3.40.30.10">
    <property type="entry name" value="Glutaredoxin"/>
    <property type="match status" value="1"/>
</dbReference>
<comment type="similarity">
    <text evidence="1">Belongs to the thioredoxin family.</text>
</comment>
<feature type="domain" description="Thioredoxin" evidence="5">
    <location>
        <begin position="47"/>
        <end position="156"/>
    </location>
</feature>
<dbReference type="Pfam" id="PF00085">
    <property type="entry name" value="Thioredoxin"/>
    <property type="match status" value="1"/>
</dbReference>
<keyword evidence="4" id="KW-0472">Membrane</keyword>
<evidence type="ECO:0000256" key="1">
    <source>
        <dbReference type="ARBA" id="ARBA00008987"/>
    </source>
</evidence>
<dbReference type="InterPro" id="IPR036249">
    <property type="entry name" value="Thioredoxin-like_sf"/>
</dbReference>